<dbReference type="VEuPathDB" id="CryptoDB:Vbra_2874"/>
<sequence>MRQCRVRAPVSGDGRWEYGGRLQDVLEAATQHHWTAECLWREAVVFVTAYKLQEGDKVPFIEEMLPERYFQSPFYQQCYLVYTALRDFQAQLYRPHSCPSTSTTVSHNTADSSDSAAEPASTGTDTPAATPHQHDDGGGASAPSSLSEWVVAFDKRYGQAYVFNTHTGQSQWTTQGPLLDLTDGINLEGGLDT</sequence>
<feature type="region of interest" description="Disordered" evidence="1">
    <location>
        <begin position="99"/>
        <end position="143"/>
    </location>
</feature>
<dbReference type="InParanoid" id="A0A0G4ENZ1"/>
<keyword evidence="3" id="KW-1185">Reference proteome</keyword>
<feature type="compositionally biased region" description="Low complexity" evidence="1">
    <location>
        <begin position="110"/>
        <end position="121"/>
    </location>
</feature>
<evidence type="ECO:0000313" key="3">
    <source>
        <dbReference type="Proteomes" id="UP000041254"/>
    </source>
</evidence>
<protein>
    <recommendedName>
        <fullName evidence="4">WW domain-containing protein</fullName>
    </recommendedName>
</protein>
<accession>A0A0G4ENZ1</accession>
<name>A0A0G4ENZ1_VITBC</name>
<dbReference type="AlphaFoldDB" id="A0A0G4ENZ1"/>
<evidence type="ECO:0000313" key="2">
    <source>
        <dbReference type="EMBL" id="CEL99166.1"/>
    </source>
</evidence>
<feature type="compositionally biased region" description="Polar residues" evidence="1">
    <location>
        <begin position="99"/>
        <end position="109"/>
    </location>
</feature>
<evidence type="ECO:0000256" key="1">
    <source>
        <dbReference type="SAM" id="MobiDB-lite"/>
    </source>
</evidence>
<dbReference type="EMBL" id="CDMY01000275">
    <property type="protein sequence ID" value="CEL99166.1"/>
    <property type="molecule type" value="Genomic_DNA"/>
</dbReference>
<proteinExistence type="predicted"/>
<gene>
    <name evidence="2" type="ORF">Vbra_2874</name>
</gene>
<evidence type="ECO:0008006" key="4">
    <source>
        <dbReference type="Google" id="ProtNLM"/>
    </source>
</evidence>
<organism evidence="2 3">
    <name type="scientific">Vitrella brassicaformis (strain CCMP3155)</name>
    <dbReference type="NCBI Taxonomy" id="1169540"/>
    <lineage>
        <taxon>Eukaryota</taxon>
        <taxon>Sar</taxon>
        <taxon>Alveolata</taxon>
        <taxon>Colpodellida</taxon>
        <taxon>Vitrellaceae</taxon>
        <taxon>Vitrella</taxon>
    </lineage>
</organism>
<dbReference type="Proteomes" id="UP000041254">
    <property type="component" value="Unassembled WGS sequence"/>
</dbReference>
<reference evidence="2 3" key="1">
    <citation type="submission" date="2014-11" db="EMBL/GenBank/DDBJ databases">
        <authorList>
            <person name="Zhu J."/>
            <person name="Qi W."/>
            <person name="Song R."/>
        </authorList>
    </citation>
    <scope>NUCLEOTIDE SEQUENCE [LARGE SCALE GENOMIC DNA]</scope>
</reference>